<dbReference type="Proteomes" id="UP000250915">
    <property type="component" value="Unassembled WGS sequence"/>
</dbReference>
<dbReference type="EMBL" id="QMEV01000021">
    <property type="protein sequence ID" value="RAV11073.1"/>
    <property type="molecule type" value="Genomic_DNA"/>
</dbReference>
<reference evidence="1 2" key="1">
    <citation type="submission" date="2018-06" db="EMBL/GenBank/DDBJ databases">
        <title>NTM in soil in Japan.</title>
        <authorList>
            <person name="Ohya K."/>
        </authorList>
    </citation>
    <scope>NUCLEOTIDE SEQUENCE [LARGE SCALE GENOMIC DNA]</scope>
    <source>
        <strain evidence="1 2">GF28</strain>
    </source>
</reference>
<evidence type="ECO:0000313" key="1">
    <source>
        <dbReference type="EMBL" id="RAV11073.1"/>
    </source>
</evidence>
<accession>A0A329LX54</accession>
<proteinExistence type="predicted"/>
<comment type="caution">
    <text evidence="1">The sequence shown here is derived from an EMBL/GenBank/DDBJ whole genome shotgun (WGS) entry which is preliminary data.</text>
</comment>
<evidence type="ECO:0000313" key="2">
    <source>
        <dbReference type="Proteomes" id="UP000250915"/>
    </source>
</evidence>
<gene>
    <name evidence="1" type="ORF">DQP57_12250</name>
</gene>
<sequence>MLWPDRFILERLAGPKFVGTDACEASRLHGPAAIGSTEPPLMAVDAAGARKMNPVNAVSKEVAAGGKCR</sequence>
<organism evidence="1 2">
    <name type="scientific">Mycobacterium colombiense</name>
    <dbReference type="NCBI Taxonomy" id="339268"/>
    <lineage>
        <taxon>Bacteria</taxon>
        <taxon>Bacillati</taxon>
        <taxon>Actinomycetota</taxon>
        <taxon>Actinomycetes</taxon>
        <taxon>Mycobacteriales</taxon>
        <taxon>Mycobacteriaceae</taxon>
        <taxon>Mycobacterium</taxon>
        <taxon>Mycobacterium avium complex (MAC)</taxon>
    </lineage>
</organism>
<dbReference type="AlphaFoldDB" id="A0A329LX54"/>
<protein>
    <submittedName>
        <fullName evidence="1">Uncharacterized protein</fullName>
    </submittedName>
</protein>
<name>A0A329LX54_9MYCO</name>